<dbReference type="Gramene" id="evm.model.04.699">
    <property type="protein sequence ID" value="cds.evm.model.04.699"/>
    <property type="gene ID" value="evm.TU.04.699"/>
</dbReference>
<reference evidence="1" key="2">
    <citation type="submission" date="2021-03" db="UniProtKB">
        <authorList>
            <consortium name="EnsemblPlants"/>
        </authorList>
    </citation>
    <scope>IDENTIFICATION</scope>
</reference>
<protein>
    <submittedName>
        <fullName evidence="1">Uncharacterized protein</fullName>
    </submittedName>
</protein>
<dbReference type="AlphaFoldDB" id="A0A803PIF2"/>
<name>A0A803PIF2_CANSA</name>
<proteinExistence type="predicted"/>
<keyword evidence="2" id="KW-1185">Reference proteome</keyword>
<evidence type="ECO:0000313" key="1">
    <source>
        <dbReference type="EnsemblPlants" id="cds.evm.model.04.699"/>
    </source>
</evidence>
<accession>A0A803PIF2</accession>
<dbReference type="EnsemblPlants" id="evm.model.04.699">
    <property type="protein sequence ID" value="cds.evm.model.04.699"/>
    <property type="gene ID" value="evm.TU.04.699"/>
</dbReference>
<dbReference type="EMBL" id="UZAU01000366">
    <property type="status" value="NOT_ANNOTATED_CDS"/>
    <property type="molecule type" value="Genomic_DNA"/>
</dbReference>
<sequence length="116" mass="12904">MIPFTKAAKMSNSARLISWVVVCVQVRASTTQVGFSLEFSISTVLFLVKRSCRSPCLPSRSCTLVDLALVVVFLPWGHEGNTGEVSKMNSRSFRDDSLWDCFRSIVMATSFKVVFS</sequence>
<reference evidence="1" key="1">
    <citation type="submission" date="2018-11" db="EMBL/GenBank/DDBJ databases">
        <authorList>
            <person name="Grassa J C."/>
        </authorList>
    </citation>
    <scope>NUCLEOTIDE SEQUENCE [LARGE SCALE GENOMIC DNA]</scope>
</reference>
<organism evidence="1 2">
    <name type="scientific">Cannabis sativa</name>
    <name type="common">Hemp</name>
    <name type="synonym">Marijuana</name>
    <dbReference type="NCBI Taxonomy" id="3483"/>
    <lineage>
        <taxon>Eukaryota</taxon>
        <taxon>Viridiplantae</taxon>
        <taxon>Streptophyta</taxon>
        <taxon>Embryophyta</taxon>
        <taxon>Tracheophyta</taxon>
        <taxon>Spermatophyta</taxon>
        <taxon>Magnoliopsida</taxon>
        <taxon>eudicotyledons</taxon>
        <taxon>Gunneridae</taxon>
        <taxon>Pentapetalae</taxon>
        <taxon>rosids</taxon>
        <taxon>fabids</taxon>
        <taxon>Rosales</taxon>
        <taxon>Cannabaceae</taxon>
        <taxon>Cannabis</taxon>
    </lineage>
</organism>
<evidence type="ECO:0000313" key="2">
    <source>
        <dbReference type="Proteomes" id="UP000596661"/>
    </source>
</evidence>
<dbReference type="Proteomes" id="UP000596661">
    <property type="component" value="Chromosome 4"/>
</dbReference>